<evidence type="ECO:0000313" key="3">
    <source>
        <dbReference type="Proteomes" id="UP000756132"/>
    </source>
</evidence>
<reference evidence="2" key="2">
    <citation type="journal article" date="2022" name="Microb. Genom.">
        <title>A chromosome-scale genome assembly of the tomato pathogen Cladosporium fulvum reveals a compartmentalized genome architecture and the presence of a dispensable chromosome.</title>
        <authorList>
            <person name="Zaccaron A.Z."/>
            <person name="Chen L.H."/>
            <person name="Samaras A."/>
            <person name="Stergiopoulos I."/>
        </authorList>
    </citation>
    <scope>NUCLEOTIDE SEQUENCE</scope>
    <source>
        <strain evidence="2">Race5_Kim</strain>
    </source>
</reference>
<dbReference type="GeneID" id="71986839"/>
<proteinExistence type="predicted"/>
<evidence type="ECO:0000256" key="1">
    <source>
        <dbReference type="SAM" id="SignalP"/>
    </source>
</evidence>
<name>A0A9Q8UQK8_PASFU</name>
<accession>A0A9Q8UQK8</accession>
<dbReference type="KEGG" id="ffu:CLAFUR5_06961"/>
<dbReference type="EMBL" id="CP090168">
    <property type="protein sequence ID" value="UJO18791.1"/>
    <property type="molecule type" value="Genomic_DNA"/>
</dbReference>
<keyword evidence="3" id="KW-1185">Reference proteome</keyword>
<organism evidence="2 3">
    <name type="scientific">Passalora fulva</name>
    <name type="common">Tomato leaf mold</name>
    <name type="synonym">Cladosporium fulvum</name>
    <dbReference type="NCBI Taxonomy" id="5499"/>
    <lineage>
        <taxon>Eukaryota</taxon>
        <taxon>Fungi</taxon>
        <taxon>Dikarya</taxon>
        <taxon>Ascomycota</taxon>
        <taxon>Pezizomycotina</taxon>
        <taxon>Dothideomycetes</taxon>
        <taxon>Dothideomycetidae</taxon>
        <taxon>Mycosphaerellales</taxon>
        <taxon>Mycosphaerellaceae</taxon>
        <taxon>Fulvia</taxon>
    </lineage>
</organism>
<protein>
    <submittedName>
        <fullName evidence="2">Uncharacterized protein</fullName>
    </submittedName>
</protein>
<reference evidence="2" key="1">
    <citation type="submission" date="2021-12" db="EMBL/GenBank/DDBJ databases">
        <authorList>
            <person name="Zaccaron A."/>
            <person name="Stergiopoulos I."/>
        </authorList>
    </citation>
    <scope>NUCLEOTIDE SEQUENCE</scope>
    <source>
        <strain evidence="2">Race5_Kim</strain>
    </source>
</reference>
<dbReference type="RefSeq" id="XP_047763157.1">
    <property type="nucleotide sequence ID" value="XM_047906109.1"/>
</dbReference>
<feature type="signal peptide" evidence="1">
    <location>
        <begin position="1"/>
        <end position="19"/>
    </location>
</feature>
<dbReference type="AlphaFoldDB" id="A0A9Q8UQK8"/>
<sequence length="105" mass="11093">MKLLLFGLASAAFICHTTAWSFAFSDDPGCSFAHDGASGDGSKSCENIEAGDDTDHAQVDDLNGCIVTLYEQNDCPADGDGDLDAIDEDDCIELSYVPSPYDVSC</sequence>
<gene>
    <name evidence="2" type="ORF">CLAFUR5_06961</name>
</gene>
<feature type="chain" id="PRO_5040159356" evidence="1">
    <location>
        <begin position="20"/>
        <end position="105"/>
    </location>
</feature>
<dbReference type="Proteomes" id="UP000756132">
    <property type="component" value="Chromosome 6"/>
</dbReference>
<evidence type="ECO:0000313" key="2">
    <source>
        <dbReference type="EMBL" id="UJO18791.1"/>
    </source>
</evidence>
<keyword evidence="1" id="KW-0732">Signal</keyword>